<dbReference type="SUPFAM" id="SSF88713">
    <property type="entry name" value="Glycoside hydrolase/deacetylase"/>
    <property type="match status" value="1"/>
</dbReference>
<dbReference type="InterPro" id="IPR050248">
    <property type="entry name" value="Polysacc_deacetylase_ArnD"/>
</dbReference>
<protein>
    <submittedName>
        <fullName evidence="3">Polysaccharide deacetylase family protein</fullName>
    </submittedName>
</protein>
<keyword evidence="4" id="KW-1185">Reference proteome</keyword>
<feature type="domain" description="NodB homology" evidence="2">
    <location>
        <begin position="57"/>
        <end position="243"/>
    </location>
</feature>
<dbReference type="Gene3D" id="3.20.20.370">
    <property type="entry name" value="Glycoside hydrolase/deacetylase"/>
    <property type="match status" value="1"/>
</dbReference>
<dbReference type="InterPro" id="IPR002509">
    <property type="entry name" value="NODB_dom"/>
</dbReference>
<dbReference type="PROSITE" id="PS51677">
    <property type="entry name" value="NODB"/>
    <property type="match status" value="1"/>
</dbReference>
<name>A0ABP9AA39_9ACTN</name>
<dbReference type="EMBL" id="BAABJV010000005">
    <property type="protein sequence ID" value="GAA4776994.1"/>
    <property type="molecule type" value="Genomic_DNA"/>
</dbReference>
<feature type="signal peptide" evidence="1">
    <location>
        <begin position="1"/>
        <end position="33"/>
    </location>
</feature>
<reference evidence="4" key="1">
    <citation type="journal article" date="2019" name="Int. J. Syst. Evol. Microbiol.">
        <title>The Global Catalogue of Microorganisms (GCM) 10K type strain sequencing project: providing services to taxonomists for standard genome sequencing and annotation.</title>
        <authorList>
            <consortium name="The Broad Institute Genomics Platform"/>
            <consortium name="The Broad Institute Genome Sequencing Center for Infectious Disease"/>
            <person name="Wu L."/>
            <person name="Ma J."/>
        </authorList>
    </citation>
    <scope>NUCLEOTIDE SEQUENCE [LARGE SCALE GENOMIC DNA]</scope>
    <source>
        <strain evidence="4">JCM 18324</strain>
    </source>
</reference>
<dbReference type="Proteomes" id="UP001501147">
    <property type="component" value="Unassembled WGS sequence"/>
</dbReference>
<dbReference type="CDD" id="cd10917">
    <property type="entry name" value="CE4_NodB_like_6s_7s"/>
    <property type="match status" value="1"/>
</dbReference>
<evidence type="ECO:0000313" key="4">
    <source>
        <dbReference type="Proteomes" id="UP001501147"/>
    </source>
</evidence>
<sequence length="243" mass="26079">MPRPRTGRRVRTLLAAALTTLAPLVFLTGPAQAAPAAAGAWTPAPAPVVSHVETDDPVVFITIDDGWATEEAAGARQLLLERRIPASLFLLPDAYERDRDYYRTLLAHGPSRIENHTTTHPDLTTLTEAGQRAEICGARDRQLAAFGDGPRLLRPAGGATYNWPYHNADTRTAAPACGAEAIVMWTHDLTTWGSWTPPTPELKAGDIVLLHMGPTLEADLTRALEAADAAGLSPAPLRDYLLG</sequence>
<keyword evidence="1" id="KW-0732">Signal</keyword>
<evidence type="ECO:0000259" key="2">
    <source>
        <dbReference type="PROSITE" id="PS51677"/>
    </source>
</evidence>
<proteinExistence type="predicted"/>
<dbReference type="InterPro" id="IPR011330">
    <property type="entry name" value="Glyco_hydro/deAcase_b/a-brl"/>
</dbReference>
<dbReference type="PANTHER" id="PTHR10587:SF134">
    <property type="entry name" value="SECRETED PROTEIN"/>
    <property type="match status" value="1"/>
</dbReference>
<feature type="chain" id="PRO_5047438437" evidence="1">
    <location>
        <begin position="34"/>
        <end position="243"/>
    </location>
</feature>
<dbReference type="PANTHER" id="PTHR10587">
    <property type="entry name" value="GLYCOSYL TRANSFERASE-RELATED"/>
    <property type="match status" value="1"/>
</dbReference>
<evidence type="ECO:0000256" key="1">
    <source>
        <dbReference type="SAM" id="SignalP"/>
    </source>
</evidence>
<dbReference type="RefSeq" id="WP_345613637.1">
    <property type="nucleotide sequence ID" value="NZ_BAABJV010000005.1"/>
</dbReference>
<comment type="caution">
    <text evidence="3">The sequence shown here is derived from an EMBL/GenBank/DDBJ whole genome shotgun (WGS) entry which is preliminary data.</text>
</comment>
<gene>
    <name evidence="3" type="ORF">GCM10023329_27330</name>
</gene>
<evidence type="ECO:0000313" key="3">
    <source>
        <dbReference type="EMBL" id="GAA4776994.1"/>
    </source>
</evidence>
<accession>A0ABP9AA39</accession>
<organism evidence="3 4">
    <name type="scientific">Streptomyces sanyensis</name>
    <dbReference type="NCBI Taxonomy" id="568869"/>
    <lineage>
        <taxon>Bacteria</taxon>
        <taxon>Bacillati</taxon>
        <taxon>Actinomycetota</taxon>
        <taxon>Actinomycetes</taxon>
        <taxon>Kitasatosporales</taxon>
        <taxon>Streptomycetaceae</taxon>
        <taxon>Streptomyces</taxon>
    </lineage>
</organism>
<dbReference type="Pfam" id="PF01522">
    <property type="entry name" value="Polysacc_deac_1"/>
    <property type="match status" value="1"/>
</dbReference>